<dbReference type="EMBL" id="CP012160">
    <property type="protein sequence ID" value="AKS45612.1"/>
    <property type="molecule type" value="Genomic_DNA"/>
</dbReference>
<keyword evidence="2" id="KW-1185">Reference proteome</keyword>
<evidence type="ECO:0000313" key="1">
    <source>
        <dbReference type="EMBL" id="AKS45612.1"/>
    </source>
</evidence>
<dbReference type="Proteomes" id="UP000067444">
    <property type="component" value="Chromosome"/>
</dbReference>
<dbReference type="AlphaFoldDB" id="A0A0K0Y420"/>
<protein>
    <submittedName>
        <fullName evidence="1">Uncharacterized protein</fullName>
    </submittedName>
</protein>
<name>A0A0K0Y420_9RHOB</name>
<evidence type="ECO:0000313" key="2">
    <source>
        <dbReference type="Proteomes" id="UP000067444"/>
    </source>
</evidence>
<reference evidence="1 2" key="1">
    <citation type="journal article" date="2015" name="Genome Announc.">
        <title>Closed Genome Sequence of Octadecabacter temperatus SB1, the First Mesophilic Species of the Genus Octadecabacter.</title>
        <authorList>
            <person name="Voget S."/>
            <person name="Billerbeck S."/>
            <person name="Simon M."/>
            <person name="Daniel R."/>
        </authorList>
    </citation>
    <scope>NUCLEOTIDE SEQUENCE [LARGE SCALE GENOMIC DNA]</scope>
    <source>
        <strain evidence="1 2">SB1</strain>
    </source>
</reference>
<proteinExistence type="predicted"/>
<dbReference type="OrthoDB" id="7725299at2"/>
<accession>A0A0K0Y420</accession>
<dbReference type="RefSeq" id="WP_049833985.1">
    <property type="nucleotide sequence ID" value="NZ_CP012160.1"/>
</dbReference>
<organism evidence="1 2">
    <name type="scientific">Octadecabacter temperatus</name>
    <dbReference type="NCBI Taxonomy" id="1458307"/>
    <lineage>
        <taxon>Bacteria</taxon>
        <taxon>Pseudomonadati</taxon>
        <taxon>Pseudomonadota</taxon>
        <taxon>Alphaproteobacteria</taxon>
        <taxon>Rhodobacterales</taxon>
        <taxon>Roseobacteraceae</taxon>
        <taxon>Octadecabacter</taxon>
    </lineage>
</organism>
<sequence>MDASQNLPELVAAAQSAASASQSRIAAARAQPDSETAEADLTAAATEIGASAIDIFAVFEARMQRYFKRGPLSRKVKAALLDVGQADLADRLHQHYLMINVLKHGTGASHRELLGNKSTLVSAKSTDNDRDDAAAPHIDLIDVTQPGFFDTLAATILEAAAFLQNRNAP</sequence>
<dbReference type="KEGG" id="otm:OSB_10540"/>
<gene>
    <name evidence="1" type="ORF">OSB_10540</name>
</gene>